<reference evidence="7" key="1">
    <citation type="submission" date="2023-05" db="EMBL/GenBank/DDBJ databases">
        <authorList>
            <person name="Huff M."/>
        </authorList>
    </citation>
    <scope>NUCLEOTIDE SEQUENCE</scope>
</reference>
<name>A0AAD2DQI7_9LAMI</name>
<protein>
    <submittedName>
        <fullName evidence="7">Uncharacterized protein</fullName>
    </submittedName>
</protein>
<keyword evidence="1" id="KW-0732">Signal</keyword>
<dbReference type="PANTHER" id="PTHR32444">
    <property type="entry name" value="BULB-TYPE LECTIN DOMAIN-CONTAINING PROTEIN"/>
    <property type="match status" value="1"/>
</dbReference>
<evidence type="ECO:0000256" key="3">
    <source>
        <dbReference type="ARBA" id="ARBA00023180"/>
    </source>
</evidence>
<dbReference type="InterPro" id="IPR011009">
    <property type="entry name" value="Kinase-like_dom_sf"/>
</dbReference>
<evidence type="ECO:0000256" key="1">
    <source>
        <dbReference type="ARBA" id="ARBA00022729"/>
    </source>
</evidence>
<dbReference type="SMART" id="SM00108">
    <property type="entry name" value="B_lectin"/>
    <property type="match status" value="1"/>
</dbReference>
<feature type="transmembrane region" description="Helical" evidence="4">
    <location>
        <begin position="99"/>
        <end position="115"/>
    </location>
</feature>
<organism evidence="7 8">
    <name type="scientific">Fraxinus pennsylvanica</name>
    <dbReference type="NCBI Taxonomy" id="56036"/>
    <lineage>
        <taxon>Eukaryota</taxon>
        <taxon>Viridiplantae</taxon>
        <taxon>Streptophyta</taxon>
        <taxon>Embryophyta</taxon>
        <taxon>Tracheophyta</taxon>
        <taxon>Spermatophyta</taxon>
        <taxon>Magnoliopsida</taxon>
        <taxon>eudicotyledons</taxon>
        <taxon>Gunneridae</taxon>
        <taxon>Pentapetalae</taxon>
        <taxon>asterids</taxon>
        <taxon>lamiids</taxon>
        <taxon>Lamiales</taxon>
        <taxon>Oleaceae</taxon>
        <taxon>Oleeae</taxon>
        <taxon>Fraxinus</taxon>
    </lineage>
</organism>
<evidence type="ECO:0000256" key="4">
    <source>
        <dbReference type="SAM" id="Phobius"/>
    </source>
</evidence>
<gene>
    <name evidence="7" type="ORF">FPE_LOCUS7715</name>
</gene>
<dbReference type="Pfam" id="PF00954">
    <property type="entry name" value="S_locus_glycop"/>
    <property type="match status" value="1"/>
</dbReference>
<dbReference type="InterPro" id="IPR036426">
    <property type="entry name" value="Bulb-type_lectin_dom_sf"/>
</dbReference>
<feature type="domain" description="Apple" evidence="6">
    <location>
        <begin position="321"/>
        <end position="405"/>
    </location>
</feature>
<evidence type="ECO:0000259" key="6">
    <source>
        <dbReference type="PROSITE" id="PS50948"/>
    </source>
</evidence>
<dbReference type="Gene3D" id="3.30.200.20">
    <property type="entry name" value="Phosphorylase Kinase, domain 1"/>
    <property type="match status" value="1"/>
</dbReference>
<dbReference type="InterPro" id="IPR001480">
    <property type="entry name" value="Bulb-type_lectin_dom"/>
</dbReference>
<dbReference type="Pfam" id="PF08276">
    <property type="entry name" value="PAN_2"/>
    <property type="match status" value="1"/>
</dbReference>
<feature type="transmembrane region" description="Helical" evidence="4">
    <location>
        <begin position="419"/>
        <end position="441"/>
    </location>
</feature>
<keyword evidence="3" id="KW-0325">Glycoprotein</keyword>
<sequence length="605" mass="68788">MLEFSKARFTFSPTNTPNKVMIIRKLLKSDLYAFRSDQNLLCYFRTVIIILLCLSSYGVCLEIDILTPSMVLEDSDTIVSQGKVFTLGFFSPNGTTRRYVGIWYYFSSASVMWVANRDRPLNDSSGTITISSDGNIVIMNGNKQIIWTTNATTSPRNASAQLKDNGNLILRDQSSGVSLWESYSHPTNCFLPTMNLSHNTNSGEQVKLNSWKTSQDPNYGDYFVGLEVSIGIPQLFARYQDRPFWRSGPWNGRVFTGKTSMYSVYVDGFDIENKDGTYYFFRKLGQNLTVKYILNPEGTLVEEEWNNQIGGWDILGKGPHCERDNNATDKSREDIFQRLTTVKVPDFIQWSSDPENECKSLCLRNCSCLAYSHDSYIGCMYWSESLIDIQQNKDEGGLDLYIRVPYSERDKQRGKKGKIIILVIISLVVVSICLFFSWWWMSKRKGNHIIVQHEAELSGSNPIMLQNPEDKVNIEELPLYTLEMLANATDNFHSTNKLGEGGFGPVYKAWKLWNEDNTVELIDKRILNPSLNAEVTRCMHIGLLCVQESPVDRPTISTVLSMLRSEIADLPLPKEPLFTDRWNRSHISASSQAGNNITLTILDGR</sequence>
<dbReference type="FunFam" id="2.90.10.10:FF:000001">
    <property type="entry name" value="G-type lectin S-receptor-like serine/threonine-protein kinase"/>
    <property type="match status" value="1"/>
</dbReference>
<dbReference type="CDD" id="cd00028">
    <property type="entry name" value="B_lectin"/>
    <property type="match status" value="1"/>
</dbReference>
<evidence type="ECO:0000259" key="5">
    <source>
        <dbReference type="PROSITE" id="PS50927"/>
    </source>
</evidence>
<evidence type="ECO:0000313" key="7">
    <source>
        <dbReference type="EMBL" id="CAI9760285.1"/>
    </source>
</evidence>
<keyword evidence="4" id="KW-1133">Transmembrane helix</keyword>
<dbReference type="InterPro" id="IPR000858">
    <property type="entry name" value="S_locus_glycoprot_dom"/>
</dbReference>
<proteinExistence type="predicted"/>
<dbReference type="EMBL" id="OU503039">
    <property type="protein sequence ID" value="CAI9760285.1"/>
    <property type="molecule type" value="Genomic_DNA"/>
</dbReference>
<dbReference type="InterPro" id="IPR003609">
    <property type="entry name" value="Pan_app"/>
</dbReference>
<dbReference type="SMART" id="SM00473">
    <property type="entry name" value="PAN_AP"/>
    <property type="match status" value="1"/>
</dbReference>
<dbReference type="Proteomes" id="UP000834106">
    <property type="component" value="Chromosome 4"/>
</dbReference>
<feature type="domain" description="Bulb-type lectin" evidence="5">
    <location>
        <begin position="63"/>
        <end position="183"/>
    </location>
</feature>
<dbReference type="SUPFAM" id="SSF56112">
    <property type="entry name" value="Protein kinase-like (PK-like)"/>
    <property type="match status" value="1"/>
</dbReference>
<dbReference type="PANTHER" id="PTHR32444:SF150">
    <property type="entry name" value="NON-SPECIFIC SERINE_THREONINE PROTEIN KINASE"/>
    <property type="match status" value="1"/>
</dbReference>
<keyword evidence="4" id="KW-0472">Membrane</keyword>
<accession>A0AAD2DQI7</accession>
<evidence type="ECO:0000313" key="8">
    <source>
        <dbReference type="Proteomes" id="UP000834106"/>
    </source>
</evidence>
<dbReference type="Gene3D" id="2.90.10.10">
    <property type="entry name" value="Bulb-type lectin domain"/>
    <property type="match status" value="1"/>
</dbReference>
<dbReference type="GO" id="GO:0048544">
    <property type="term" value="P:recognition of pollen"/>
    <property type="evidence" value="ECO:0007669"/>
    <property type="project" value="InterPro"/>
</dbReference>
<keyword evidence="8" id="KW-1185">Reference proteome</keyword>
<dbReference type="PROSITE" id="PS50927">
    <property type="entry name" value="BULB_LECTIN"/>
    <property type="match status" value="1"/>
</dbReference>
<keyword evidence="2" id="KW-1015">Disulfide bond</keyword>
<dbReference type="PROSITE" id="PS50948">
    <property type="entry name" value="PAN"/>
    <property type="match status" value="1"/>
</dbReference>
<dbReference type="Pfam" id="PF01453">
    <property type="entry name" value="B_lectin"/>
    <property type="match status" value="1"/>
</dbReference>
<keyword evidence="4" id="KW-0812">Transmembrane</keyword>
<dbReference type="SUPFAM" id="SSF51110">
    <property type="entry name" value="alpha-D-mannose-specific plant lectins"/>
    <property type="match status" value="1"/>
</dbReference>
<dbReference type="AlphaFoldDB" id="A0AAD2DQI7"/>
<evidence type="ECO:0000256" key="2">
    <source>
        <dbReference type="ARBA" id="ARBA00023157"/>
    </source>
</evidence>
<feature type="transmembrane region" description="Helical" evidence="4">
    <location>
        <begin position="40"/>
        <end position="59"/>
    </location>
</feature>
<dbReference type="CDD" id="cd01098">
    <property type="entry name" value="PAN_AP_plant"/>
    <property type="match status" value="1"/>
</dbReference>